<evidence type="ECO:0000256" key="6">
    <source>
        <dbReference type="ARBA" id="ARBA00022842"/>
    </source>
</evidence>
<protein>
    <recommendedName>
        <fullName evidence="8">3'-5' exonuclease</fullName>
    </recommendedName>
    <alternativeName>
        <fullName evidence="9">Werner Syndrome-like exonuclease</fullName>
    </alternativeName>
</protein>
<evidence type="ECO:0000256" key="1">
    <source>
        <dbReference type="ARBA" id="ARBA00004123"/>
    </source>
</evidence>
<keyword evidence="6" id="KW-0460">Magnesium</keyword>
<dbReference type="InterPro" id="IPR036397">
    <property type="entry name" value="RNaseH_sf"/>
</dbReference>
<feature type="region of interest" description="Disordered" evidence="10">
    <location>
        <begin position="1370"/>
        <end position="1389"/>
    </location>
</feature>
<evidence type="ECO:0000256" key="3">
    <source>
        <dbReference type="ARBA" id="ARBA00022723"/>
    </source>
</evidence>
<accession>A0A9W8JXW8</accession>
<feature type="region of interest" description="Disordered" evidence="10">
    <location>
        <begin position="151"/>
        <end position="195"/>
    </location>
</feature>
<dbReference type="SUPFAM" id="SSF53098">
    <property type="entry name" value="Ribonuclease H-like"/>
    <property type="match status" value="2"/>
</dbReference>
<feature type="compositionally biased region" description="Basic and acidic residues" evidence="10">
    <location>
        <begin position="8"/>
        <end position="28"/>
    </location>
</feature>
<dbReference type="GO" id="GO:0046872">
    <property type="term" value="F:metal ion binding"/>
    <property type="evidence" value="ECO:0007669"/>
    <property type="project" value="UniProtKB-KW"/>
</dbReference>
<feature type="region of interest" description="Disordered" evidence="10">
    <location>
        <begin position="1564"/>
        <end position="1585"/>
    </location>
</feature>
<feature type="compositionally biased region" description="Basic and acidic residues" evidence="10">
    <location>
        <begin position="1464"/>
        <end position="1484"/>
    </location>
</feature>
<keyword evidence="7" id="KW-0539">Nucleus</keyword>
<dbReference type="Gene3D" id="3.30.420.10">
    <property type="entry name" value="Ribonuclease H-like superfamily/Ribonuclease H"/>
    <property type="match status" value="2"/>
</dbReference>
<evidence type="ECO:0000313" key="12">
    <source>
        <dbReference type="EMBL" id="KAJ3505980.1"/>
    </source>
</evidence>
<dbReference type="InterPro" id="IPR002562">
    <property type="entry name" value="3'-5'_exonuclease_dom"/>
</dbReference>
<dbReference type="EMBL" id="JANKHO010000820">
    <property type="protein sequence ID" value="KAJ3505980.1"/>
    <property type="molecule type" value="Genomic_DNA"/>
</dbReference>
<dbReference type="Proteomes" id="UP001148786">
    <property type="component" value="Unassembled WGS sequence"/>
</dbReference>
<feature type="region of interest" description="Disordered" evidence="10">
    <location>
        <begin position="815"/>
        <end position="863"/>
    </location>
</feature>
<feature type="region of interest" description="Disordered" evidence="10">
    <location>
        <begin position="2271"/>
        <end position="2319"/>
    </location>
</feature>
<dbReference type="GO" id="GO:0003677">
    <property type="term" value="F:DNA binding"/>
    <property type="evidence" value="ECO:0007669"/>
    <property type="project" value="InterPro"/>
</dbReference>
<gene>
    <name evidence="12" type="ORF">NLJ89_g7126</name>
</gene>
<feature type="compositionally biased region" description="Polar residues" evidence="10">
    <location>
        <begin position="40"/>
        <end position="53"/>
    </location>
</feature>
<feature type="region of interest" description="Disordered" evidence="10">
    <location>
        <begin position="876"/>
        <end position="898"/>
    </location>
</feature>
<dbReference type="GO" id="GO:0008408">
    <property type="term" value="F:3'-5' exonuclease activity"/>
    <property type="evidence" value="ECO:0007669"/>
    <property type="project" value="InterPro"/>
</dbReference>
<name>A0A9W8JXW8_9AGAR</name>
<dbReference type="OrthoDB" id="1920326at2759"/>
<dbReference type="PANTHER" id="PTHR13620">
    <property type="entry name" value="3-5 EXONUCLEASE"/>
    <property type="match status" value="1"/>
</dbReference>
<feature type="region of interest" description="Disordered" evidence="10">
    <location>
        <begin position="108"/>
        <end position="129"/>
    </location>
</feature>
<evidence type="ECO:0000256" key="5">
    <source>
        <dbReference type="ARBA" id="ARBA00022839"/>
    </source>
</evidence>
<evidence type="ECO:0000256" key="4">
    <source>
        <dbReference type="ARBA" id="ARBA00022801"/>
    </source>
</evidence>
<dbReference type="SMART" id="SM00384">
    <property type="entry name" value="AT_hook"/>
    <property type="match status" value="4"/>
</dbReference>
<evidence type="ECO:0000256" key="7">
    <source>
        <dbReference type="ARBA" id="ARBA00023242"/>
    </source>
</evidence>
<feature type="compositionally biased region" description="Acidic residues" evidence="10">
    <location>
        <begin position="65"/>
        <end position="76"/>
    </location>
</feature>
<dbReference type="SMART" id="SM00474">
    <property type="entry name" value="35EXOc"/>
    <property type="match status" value="2"/>
</dbReference>
<comment type="caution">
    <text evidence="12">The sequence shown here is derived from an EMBL/GenBank/DDBJ whole genome shotgun (WGS) entry which is preliminary data.</text>
</comment>
<evidence type="ECO:0000256" key="2">
    <source>
        <dbReference type="ARBA" id="ARBA00022722"/>
    </source>
</evidence>
<proteinExistence type="predicted"/>
<feature type="compositionally biased region" description="Acidic residues" evidence="10">
    <location>
        <begin position="1616"/>
        <end position="1637"/>
    </location>
</feature>
<evidence type="ECO:0000256" key="8">
    <source>
        <dbReference type="ARBA" id="ARBA00040531"/>
    </source>
</evidence>
<reference evidence="12" key="1">
    <citation type="submission" date="2022-07" db="EMBL/GenBank/DDBJ databases">
        <title>Genome Sequence of Agrocybe chaxingu.</title>
        <authorList>
            <person name="Buettner E."/>
        </authorList>
    </citation>
    <scope>NUCLEOTIDE SEQUENCE</scope>
    <source>
        <strain evidence="12">MP-N11</strain>
    </source>
</reference>
<evidence type="ECO:0000259" key="11">
    <source>
        <dbReference type="SMART" id="SM00474"/>
    </source>
</evidence>
<feature type="compositionally biased region" description="Basic and acidic residues" evidence="10">
    <location>
        <begin position="2333"/>
        <end position="2354"/>
    </location>
</feature>
<dbReference type="GO" id="GO:0006139">
    <property type="term" value="P:nucleobase-containing compound metabolic process"/>
    <property type="evidence" value="ECO:0007669"/>
    <property type="project" value="InterPro"/>
</dbReference>
<comment type="subcellular location">
    <subcellularLocation>
        <location evidence="1">Nucleus</location>
    </subcellularLocation>
</comment>
<dbReference type="Pfam" id="PF01612">
    <property type="entry name" value="DNA_pol_A_exo1"/>
    <property type="match status" value="2"/>
</dbReference>
<evidence type="ECO:0000256" key="10">
    <source>
        <dbReference type="SAM" id="MobiDB-lite"/>
    </source>
</evidence>
<feature type="region of interest" description="Disordered" evidence="10">
    <location>
        <begin position="1607"/>
        <end position="1650"/>
    </location>
</feature>
<evidence type="ECO:0000256" key="9">
    <source>
        <dbReference type="ARBA" id="ARBA00042761"/>
    </source>
</evidence>
<dbReference type="InterPro" id="IPR012337">
    <property type="entry name" value="RNaseH-like_sf"/>
</dbReference>
<keyword evidence="4" id="KW-0378">Hydrolase</keyword>
<feature type="compositionally biased region" description="Basic residues" evidence="10">
    <location>
        <begin position="1485"/>
        <end position="1494"/>
    </location>
</feature>
<feature type="domain" description="3'-5' exonuclease" evidence="11">
    <location>
        <begin position="1972"/>
        <end position="2159"/>
    </location>
</feature>
<feature type="compositionally biased region" description="Basic and acidic residues" evidence="10">
    <location>
        <begin position="877"/>
        <end position="898"/>
    </location>
</feature>
<feature type="compositionally biased region" description="Acidic residues" evidence="10">
    <location>
        <begin position="2296"/>
        <end position="2318"/>
    </location>
</feature>
<sequence length="2901" mass="324770">MSSKSNHTKKETRGPGRPKGSKDRPRKPGDKKRGRPKKVQLQSDDAETSNYGETSGMAPVHSYEEPEEADDEYDFGDEDLTPEVLLQLSEIEEQAWVAYQSTDISHQGTAGSCSRSPVDNSNGAGANIEQENVRTSLRQLKESASASQTRPFFTIHEPFEDASDVESDDESDEAYLSSDEEILPRGGTRAGTGNTELGDVLNGGVWFKQPKYMSTWLYNYFKDTIGPLLFERNGRNLVKPVIYSETRSCGTPPSFWVYPPEPAILLARHRFDPTLYYSPRVFVWLPHFFVKLRVSNQHKMGPNGVHALLVEMHTLRFSTLQAQYLESAFEVVSGFCGETNGNQTTLHTYLDTTTIPSFGDFGSNDQYSGFVPSERYLSEMMNKAIEADENDANQHTACLPPDQLAIDDSHKVNKHIAKVDNVPVFGALWTCMDARYIRAQALTLTKAHEERVGPLHGIATSIKLYGYKNPRIAFSDDPVKDKALLYRAFPSLAKNLTPMATAYGLKPLKTPSDMQTHILSTSALVESVFSSLLAPLDLDESAHLCASVDAEWNVSRRVGVSIIQVHPHVTSNTVYIIPLHKFAQLPSSLLRFFLSDRVFKIGSSIKGDLTRIKKQFPQLEQKTLTFIDLKEHCIRRGITKREESGSLERLLEKTVKLFISKNECFRKCDDWERNHLHPDLLEYAVLDVYASRLIFEETLRIIPISQVEFQTAPGTAVTLLAQEGGNPIAYGQIADPQPVSWGGILVKTASQNRLLIEVTNIIAPSAVAILHHAPGRRSSRTNVGALTLAQLRDAAPQSSHTMVVSLVSHLRLGHPEIKSCEDEPTSPSDSPRPSIHGELTEPDGTSDSDEETGGLEMTEQELQDTVSLEMLEAYAQSEEKRNGKRRRDDTDYRHSRDQADVPALQKLCVVVDSPPDLQEEYTRIKKDVFHAFHMLPIPIHHGARPAFLHALRDHIMRWDPTSRDLVDKACQKHFNLTFDQMLIKNPRFIAERTPQHIPSPSILVLAIQHVYDMFRDATDVKTGAALFTRKLCEKAEAVLDLARQGYLSDLVDVPLYERAGTDKYGLQKWKCVRGTNKVEGGPHGDIYRKFGALHAGPRLSTNCLTDHRTWYNLQAYAKHLFGVKWEYHHNLGLINRVSFLLNYLSDIVPGARSYSDWVNGDLYERTKEEFGICTLPESLRIRLGMESYSQDAAEAYPLNRSDDWLRKRQGLALPALPPTTPEARKYFFTQIRKFAEDASANGKRKVDFEAFAKEWNQSADGKDRFYVTEEVLSSYAKSWEKATNIRASEEAISDQIHEARESGRIFAAAQKPFPSYLTPSAVLQEQPSRGILEALDPALCVPPSLSTVPALSRPLPPSVPQMMLPFPMPTTTGGIPTPRSSSTPTPPAVPSIQNVWEAPLSFPSYVIPNLAGHAFGMDSFAAAPDEAKEPKRRRVAPGERALNYRLYSIRDDAQKTMSSKSNHTKKETRGPGRPKGSKDRPRKPGDKKRGRPKKVQLQSDDAETSNYGETSGMAPVHSYEEPEEADDEYDFGDEDLTPEVLLQLSEIEEQAWVAYQSTDISHQGTAGSCSRSPVDNSNGAGANIEQENVRTSLRQLKESASASQTRPFFTIHEPFEDASDVESDDESDEAYLSSDEEILPRGGTRAGTGNTELGDVLNGGVWFKQPKYMSTWLYNYFKDTIGPLLFERNGRNLVKPVIYSETRSCGTPPSFWVYPPEPAILLARHRFDPTLYYSPRVFVWLPHFFVKLRVSNQHKMGPNGVHALLVEMHTLRFSTLQAQYLESAFEVVSGFCGETNGNQTTLHTYLDTTTIPSFGDFGSNDQYSGFVPSERYLSEMMNKAIEADENDANQHTACLPPDQLAIDDSHKVNKHIAKVDNVPVFGALWTCMDARYIRAQALTLTKAHEERVGPLHGIATSIKLYGYKNPRIAFSDDPVKDKALLYRAFPSLAKNLTPMATAYGLKPLKTPSDMQTHILSTSALVESVFSSLLAPLDLDESAHLCASVDAEWNVSRRVGVSIIQVHPHVTSNTVYIIPLHKFAQLPSSLLRFFLSDRVFKIGSSIKGDLTRIKKQFPQLEQKTLTFIDLKEHCIRRGITKREESGSLERLLEKTVKLFISKNECFRKCDDWERNHLHPDLLEYAVLDVYASRLIFEETLRIIPISQVEFQTAPGTAVTLLAQEGGNPIAYGQIADPQPVSWGGILVKTASQNRLLIEVTNIIAPSAVAILHHAPGRRSSRTNVGALTLAQLRDAAPQSSHTMVVSLVSHLRLGHPEIKSCEDEPTSPSDSPRPSIHGELTEPDGTSDSDEETGGLEMTEQELQDTVSLEMLEAYAQSEEKRNGKRRRDDTDYRHSRDQADVPALQKLCVVVDSPPDLQEEYTRIKKDVFHAFHMLPIPIHHGARPAFLHALRDHIMRWDPTSRDLVDKACQKHFNLTFDQMLIKNPRFIAERTPQHIPSPSILVLAIQHVYDMFRDATDVKTGAALFTRKLCEKAEAVLDLARQGYLSDLVDVPLYERAGTDKYGLQKWKCVRGTNKVEGGPHGDIYRKFGALHAGPRLSTNCLTDHRTWYNLQAYAKHLFGVKWEYHHNLGLINRVSFLLNYLSDIVPGARSYSDWVNGDLYERTKEEFGICTLPESLRIRLGMESYSQDAAEAYPLNRSDDWLRKRQGLALPALPPTTPEARKYFFTQIRKFAEDASANGKRKVDFEAFAKEWNQSADGKDRFYVTEEVLSSYAKSWEKATNIRASEEAISDQIHEARESGRIFAAAQKPFPSYLTPSAVLQEQPSRGILEALDPALCVPPSLSTVPALSRPLPPSVPQMMLPFPMPTTTGGIPTPRSSSTPTPPAVPSIQNVMLSGWILLLQHQTRQKSRSDAAWYLIPSADVARGRAAVVAVLNVLEIATF</sequence>
<feature type="domain" description="3'-5' exonuclease" evidence="11">
    <location>
        <begin position="516"/>
        <end position="703"/>
    </location>
</feature>
<feature type="compositionally biased region" description="Polar residues" evidence="10">
    <location>
        <begin position="1496"/>
        <end position="1509"/>
    </location>
</feature>
<feature type="compositionally biased region" description="Basic residues" evidence="10">
    <location>
        <begin position="29"/>
        <end position="38"/>
    </location>
</feature>
<dbReference type="InterPro" id="IPR017956">
    <property type="entry name" value="AT_hook_DNA-bd_motif"/>
</dbReference>
<dbReference type="PANTHER" id="PTHR13620:SF109">
    <property type="entry name" value="3'-5' EXONUCLEASE"/>
    <property type="match status" value="1"/>
</dbReference>
<organism evidence="12 13">
    <name type="scientific">Agrocybe chaxingu</name>
    <dbReference type="NCBI Taxonomy" id="84603"/>
    <lineage>
        <taxon>Eukaryota</taxon>
        <taxon>Fungi</taxon>
        <taxon>Dikarya</taxon>
        <taxon>Basidiomycota</taxon>
        <taxon>Agaricomycotina</taxon>
        <taxon>Agaricomycetes</taxon>
        <taxon>Agaricomycetidae</taxon>
        <taxon>Agaricales</taxon>
        <taxon>Agaricineae</taxon>
        <taxon>Strophariaceae</taxon>
        <taxon>Agrocybe</taxon>
    </lineage>
</organism>
<keyword evidence="2" id="KW-0540">Nuclease</keyword>
<keyword evidence="3" id="KW-0479">Metal-binding</keyword>
<keyword evidence="13" id="KW-1185">Reference proteome</keyword>
<feature type="region of interest" description="Disordered" evidence="10">
    <location>
        <begin position="2332"/>
        <end position="2354"/>
    </location>
</feature>
<feature type="compositionally biased region" description="Low complexity" evidence="10">
    <location>
        <begin position="1370"/>
        <end position="1383"/>
    </location>
</feature>
<evidence type="ECO:0000313" key="13">
    <source>
        <dbReference type="Proteomes" id="UP001148786"/>
    </source>
</evidence>
<dbReference type="InterPro" id="IPR051132">
    <property type="entry name" value="3-5_Exonuclease_domain"/>
</dbReference>
<feature type="region of interest" description="Disordered" evidence="10">
    <location>
        <begin position="1446"/>
        <end position="1529"/>
    </location>
</feature>
<feature type="compositionally biased region" description="Acidic residues" evidence="10">
    <location>
        <begin position="840"/>
        <end position="862"/>
    </location>
</feature>
<dbReference type="GO" id="GO:0005634">
    <property type="term" value="C:nucleus"/>
    <property type="evidence" value="ECO:0007669"/>
    <property type="project" value="UniProtKB-SubCell"/>
</dbReference>
<feature type="region of interest" description="Disordered" evidence="10">
    <location>
        <begin position="1"/>
        <end position="76"/>
    </location>
</feature>
<feature type="compositionally biased region" description="Acidic residues" evidence="10">
    <location>
        <begin position="160"/>
        <end position="181"/>
    </location>
</feature>
<keyword evidence="5" id="KW-0269">Exonuclease</keyword>